<dbReference type="InterPro" id="IPR036026">
    <property type="entry name" value="Seven-hairpin_glycosidases"/>
</dbReference>
<reference evidence="8 9" key="2">
    <citation type="submission" date="2018-11" db="EMBL/GenBank/DDBJ databases">
        <authorList>
            <consortium name="Pathogen Informatics"/>
        </authorList>
    </citation>
    <scope>NUCLEOTIDE SEQUENCE [LARGE SCALE GENOMIC DNA]</scope>
    <source>
        <strain evidence="8 9">NST_G2</strain>
    </source>
</reference>
<comment type="subcellular location">
    <subcellularLocation>
        <location evidence="1">Endoplasmic reticulum</location>
    </subcellularLocation>
</comment>
<protein>
    <recommendedName>
        <fullName evidence="6">alpha-1,2-Mannosidase</fullName>
        <ecNumber evidence="6">3.2.1.-</ecNumber>
    </recommendedName>
</protein>
<dbReference type="GO" id="GO:0016020">
    <property type="term" value="C:membrane"/>
    <property type="evidence" value="ECO:0007669"/>
    <property type="project" value="InterPro"/>
</dbReference>
<dbReference type="InterPro" id="IPR001382">
    <property type="entry name" value="Glyco_hydro_47"/>
</dbReference>
<evidence type="ECO:0000256" key="2">
    <source>
        <dbReference type="ARBA" id="ARBA00007658"/>
    </source>
</evidence>
<dbReference type="SUPFAM" id="SSF48225">
    <property type="entry name" value="Seven-hairpin glycosidases"/>
    <property type="match status" value="1"/>
</dbReference>
<keyword evidence="7" id="KW-0732">Signal</keyword>
<dbReference type="Pfam" id="PF01532">
    <property type="entry name" value="Glyco_hydro_47"/>
    <property type="match status" value="1"/>
</dbReference>
<evidence type="ECO:0000256" key="4">
    <source>
        <dbReference type="ARBA" id="ARBA00023180"/>
    </source>
</evidence>
<dbReference type="OrthoDB" id="8118055at2759"/>
<keyword evidence="3" id="KW-0256">Endoplasmic reticulum</keyword>
<dbReference type="Gene3D" id="1.50.10.10">
    <property type="match status" value="1"/>
</dbReference>
<dbReference type="GO" id="GO:1904380">
    <property type="term" value="P:endoplasmic reticulum mannose trimming"/>
    <property type="evidence" value="ECO:0007669"/>
    <property type="project" value="InterPro"/>
</dbReference>
<feature type="active site" description="Proton donor" evidence="5">
    <location>
        <position position="139"/>
    </location>
</feature>
<feature type="active site" description="Proton donor" evidence="5">
    <location>
        <position position="389"/>
    </location>
</feature>
<keyword evidence="6" id="KW-0326">Glycosidase</keyword>
<gene>
    <name evidence="8" type="ORF">SSLN_LOCUS4021</name>
</gene>
<dbReference type="InterPro" id="IPR012341">
    <property type="entry name" value="6hp_glycosidase-like_sf"/>
</dbReference>
<sequence length="555" mass="63030">MRVVGFHSVFSLIFLLEAHVSISMCIRPEELSGKLFTHVDKKKMLTKVREMFDFSFTNYMRHAYPLDELDPIHCTGRGYDFANRQNINVNDALGNYQLTLVDSLDTLAVCDELFSFKHAVELITHSLNFHIDTVVQVFESTIRVLGGLLSAHLMITDPKKRFKSLRPDHYADELLSLAHDLANRIIVAFEGTPSGIPFPRVNLRLSSVETLGYSHTCLAGAGSLLLEFGTLSLLLKDPTYAETARRVVLQLWKRRSNVTGLLGTDIDLISGKWVNQMTGVGAGQDSFYEYLLKSRIAFDDKQMGQMFDSALRSLNYHLRGNETSCTRKDGLPSAYWNVNMYTGGITNYWIDSLQAAWPGILALAGAVEEAKCQHSIHLSIWRRFGLPPERYNLLSKTPDLSFYPLRPEFAESTYHLYRVTKDPFYLSVGAEIVLNLDKYARAKCGFATIHNVQDMSQEDRMESFFLSETLKYLYLVRPFPSHSLLSILREVFLSVNMVRRRYHPSCAGTPQRSYILSAPENRILGVNSTVNHTAFRSLYSRSPGHSWVWMPCMAA</sequence>
<dbReference type="Proteomes" id="UP000275846">
    <property type="component" value="Unassembled WGS sequence"/>
</dbReference>
<dbReference type="STRING" id="70667.A0A183SIH3"/>
<evidence type="ECO:0000313" key="8">
    <source>
        <dbReference type="EMBL" id="VDL90406.1"/>
    </source>
</evidence>
<name>A0A183SIH3_SCHSO</name>
<evidence type="ECO:0000256" key="6">
    <source>
        <dbReference type="RuleBase" id="RU361193"/>
    </source>
</evidence>
<dbReference type="PANTHER" id="PTHR45679">
    <property type="entry name" value="ER DEGRADATION-ENHANCING ALPHA-MANNOSIDASE-LIKE PROTEIN 2"/>
    <property type="match status" value="1"/>
</dbReference>
<feature type="active site" evidence="5">
    <location>
        <position position="285"/>
    </location>
</feature>
<dbReference type="InterPro" id="IPR044674">
    <property type="entry name" value="EDEM1/2/3"/>
</dbReference>
<feature type="chain" id="PRO_5043141179" description="alpha-1,2-Mannosidase" evidence="7">
    <location>
        <begin position="26"/>
        <end position="555"/>
    </location>
</feature>
<dbReference type="GO" id="GO:0005509">
    <property type="term" value="F:calcium ion binding"/>
    <property type="evidence" value="ECO:0007669"/>
    <property type="project" value="InterPro"/>
</dbReference>
<evidence type="ECO:0000313" key="10">
    <source>
        <dbReference type="WBParaSite" id="SSLN_0000416501-mRNA-1"/>
    </source>
</evidence>
<feature type="signal peptide" evidence="7">
    <location>
        <begin position="1"/>
        <end position="25"/>
    </location>
</feature>
<dbReference type="EMBL" id="UYSU01032720">
    <property type="protein sequence ID" value="VDL90406.1"/>
    <property type="molecule type" value="Genomic_DNA"/>
</dbReference>
<dbReference type="PANTHER" id="PTHR45679:SF5">
    <property type="entry name" value="ER DEGRADATION-ENHANCING ALPHA-MANNOSIDASE-LIKE PROTEIN 1"/>
    <property type="match status" value="1"/>
</dbReference>
<dbReference type="GO" id="GO:0004571">
    <property type="term" value="F:mannosyl-oligosaccharide 1,2-alpha-mannosidase activity"/>
    <property type="evidence" value="ECO:0007669"/>
    <property type="project" value="InterPro"/>
</dbReference>
<proteinExistence type="inferred from homology"/>
<dbReference type="GO" id="GO:0044322">
    <property type="term" value="C:endoplasmic reticulum quality control compartment"/>
    <property type="evidence" value="ECO:0007669"/>
    <property type="project" value="GOC"/>
</dbReference>
<dbReference type="EC" id="3.2.1.-" evidence="6"/>
<keyword evidence="4" id="KW-0325">Glycoprotein</keyword>
<evidence type="ECO:0000256" key="3">
    <source>
        <dbReference type="ARBA" id="ARBA00022824"/>
    </source>
</evidence>
<evidence type="ECO:0000256" key="7">
    <source>
        <dbReference type="SAM" id="SignalP"/>
    </source>
</evidence>
<comment type="similarity">
    <text evidence="2 6">Belongs to the glycosyl hydrolase 47 family.</text>
</comment>
<dbReference type="PRINTS" id="PR00747">
    <property type="entry name" value="GLYHDRLASE47"/>
</dbReference>
<evidence type="ECO:0000256" key="1">
    <source>
        <dbReference type="ARBA" id="ARBA00004240"/>
    </source>
</evidence>
<keyword evidence="9" id="KW-1185">Reference proteome</keyword>
<dbReference type="WBParaSite" id="SSLN_0000416501-mRNA-1">
    <property type="protein sequence ID" value="SSLN_0000416501-mRNA-1"/>
    <property type="gene ID" value="SSLN_0000416501"/>
</dbReference>
<dbReference type="GO" id="GO:0005975">
    <property type="term" value="P:carbohydrate metabolic process"/>
    <property type="evidence" value="ECO:0007669"/>
    <property type="project" value="InterPro"/>
</dbReference>
<feature type="active site" evidence="5">
    <location>
        <position position="408"/>
    </location>
</feature>
<keyword evidence="6" id="KW-0378">Hydrolase</keyword>
<organism evidence="10">
    <name type="scientific">Schistocephalus solidus</name>
    <name type="common">Tapeworm</name>
    <dbReference type="NCBI Taxonomy" id="70667"/>
    <lineage>
        <taxon>Eukaryota</taxon>
        <taxon>Metazoa</taxon>
        <taxon>Spiralia</taxon>
        <taxon>Lophotrochozoa</taxon>
        <taxon>Platyhelminthes</taxon>
        <taxon>Cestoda</taxon>
        <taxon>Eucestoda</taxon>
        <taxon>Diphyllobothriidea</taxon>
        <taxon>Diphyllobothriidae</taxon>
        <taxon>Schistocephalus</taxon>
    </lineage>
</organism>
<evidence type="ECO:0000256" key="5">
    <source>
        <dbReference type="PIRSR" id="PIRSR601382-1"/>
    </source>
</evidence>
<dbReference type="AlphaFoldDB" id="A0A183SIH3"/>
<reference evidence="10" key="1">
    <citation type="submission" date="2016-06" db="UniProtKB">
        <authorList>
            <consortium name="WormBaseParasite"/>
        </authorList>
    </citation>
    <scope>IDENTIFICATION</scope>
</reference>
<accession>A0A183SIH3</accession>
<evidence type="ECO:0000313" key="9">
    <source>
        <dbReference type="Proteomes" id="UP000275846"/>
    </source>
</evidence>